<sequence length="143" mass="15424">MTTEIRTLGVDEADLLGRVAADVFDDPVVPARAREFLADPHHHLVVAVEDGLVVGMVSAVDYLHPDKADPELWINEVGVASSHRGQGLGQALLRATLALGQQLGCRVAWVATERSNTPAMRLYAAVGGVEEPQDTVLFTFRLD</sequence>
<keyword evidence="2" id="KW-0012">Acyltransferase</keyword>
<comment type="caution">
    <text evidence="4">The sequence shown here is derived from an EMBL/GenBank/DDBJ whole genome shotgun (WGS) entry which is preliminary data.</text>
</comment>
<evidence type="ECO:0000313" key="4">
    <source>
        <dbReference type="EMBL" id="MBZ5713545.1"/>
    </source>
</evidence>
<keyword evidence="1" id="KW-0808">Transferase</keyword>
<dbReference type="Pfam" id="PF00583">
    <property type="entry name" value="Acetyltransf_1"/>
    <property type="match status" value="1"/>
</dbReference>
<reference evidence="4" key="1">
    <citation type="submission" date="2021-08" db="EMBL/GenBank/DDBJ databases">
        <authorList>
            <person name="Stevens D.C."/>
        </authorList>
    </citation>
    <scope>NUCLEOTIDE SEQUENCE</scope>
    <source>
        <strain evidence="4">DSM 53165</strain>
    </source>
</reference>
<organism evidence="4 5">
    <name type="scientific">Nannocystis pusilla</name>
    <dbReference type="NCBI Taxonomy" id="889268"/>
    <lineage>
        <taxon>Bacteria</taxon>
        <taxon>Pseudomonadati</taxon>
        <taxon>Myxococcota</taxon>
        <taxon>Polyangia</taxon>
        <taxon>Nannocystales</taxon>
        <taxon>Nannocystaceae</taxon>
        <taxon>Nannocystis</taxon>
    </lineage>
</organism>
<evidence type="ECO:0000259" key="3">
    <source>
        <dbReference type="PROSITE" id="PS51186"/>
    </source>
</evidence>
<dbReference type="InterPro" id="IPR050832">
    <property type="entry name" value="Bact_Acetyltransf"/>
</dbReference>
<dbReference type="Gene3D" id="3.40.630.30">
    <property type="match status" value="1"/>
</dbReference>
<dbReference type="InterPro" id="IPR016181">
    <property type="entry name" value="Acyl_CoA_acyltransferase"/>
</dbReference>
<gene>
    <name evidence="4" type="ORF">K7C98_30295</name>
</gene>
<dbReference type="EMBL" id="JAIRAU010000043">
    <property type="protein sequence ID" value="MBZ5713545.1"/>
    <property type="molecule type" value="Genomic_DNA"/>
</dbReference>
<keyword evidence="5" id="KW-1185">Reference proteome</keyword>
<evidence type="ECO:0000256" key="2">
    <source>
        <dbReference type="ARBA" id="ARBA00023315"/>
    </source>
</evidence>
<proteinExistence type="predicted"/>
<feature type="domain" description="N-acetyltransferase" evidence="3">
    <location>
        <begin position="3"/>
        <end position="143"/>
    </location>
</feature>
<dbReference type="RefSeq" id="WP_224195283.1">
    <property type="nucleotide sequence ID" value="NZ_JAIRAU010000043.1"/>
</dbReference>
<evidence type="ECO:0000313" key="5">
    <source>
        <dbReference type="Proteomes" id="UP001139031"/>
    </source>
</evidence>
<dbReference type="InterPro" id="IPR000182">
    <property type="entry name" value="GNAT_dom"/>
</dbReference>
<dbReference type="Proteomes" id="UP001139031">
    <property type="component" value="Unassembled WGS sequence"/>
</dbReference>
<evidence type="ECO:0000256" key="1">
    <source>
        <dbReference type="ARBA" id="ARBA00022679"/>
    </source>
</evidence>
<accession>A0ABS7TZJ2</accession>
<dbReference type="PANTHER" id="PTHR43877">
    <property type="entry name" value="AMINOALKYLPHOSPHONATE N-ACETYLTRANSFERASE-RELATED-RELATED"/>
    <property type="match status" value="1"/>
</dbReference>
<protein>
    <submittedName>
        <fullName evidence="4">GNAT family N-acetyltransferase</fullName>
    </submittedName>
</protein>
<name>A0ABS7TZJ2_9BACT</name>
<dbReference type="PANTHER" id="PTHR43877:SF2">
    <property type="entry name" value="AMINOALKYLPHOSPHONATE N-ACETYLTRANSFERASE-RELATED"/>
    <property type="match status" value="1"/>
</dbReference>
<dbReference type="CDD" id="cd04301">
    <property type="entry name" value="NAT_SF"/>
    <property type="match status" value="1"/>
</dbReference>
<dbReference type="PROSITE" id="PS51186">
    <property type="entry name" value="GNAT"/>
    <property type="match status" value="1"/>
</dbReference>
<dbReference type="SUPFAM" id="SSF55729">
    <property type="entry name" value="Acyl-CoA N-acyltransferases (Nat)"/>
    <property type="match status" value="1"/>
</dbReference>